<proteinExistence type="predicted"/>
<gene>
    <name evidence="1" type="ORF">BKL49_08770</name>
</gene>
<dbReference type="AlphaFoldDB" id="A0A1V3JL51"/>
<evidence type="ECO:0000313" key="2">
    <source>
        <dbReference type="Proteomes" id="UP000188602"/>
    </source>
</evidence>
<accession>A0A1V3JL51</accession>
<reference evidence="1 2" key="1">
    <citation type="submission" date="2016-10" db="EMBL/GenBank/DDBJ databases">
        <title>Rodentibacter gen. nov. and new species.</title>
        <authorList>
            <person name="Christensen H."/>
        </authorList>
    </citation>
    <scope>NUCLEOTIDE SEQUENCE [LARGE SCALE GENOMIC DNA]</scope>
    <source>
        <strain evidence="1 2">Ac151</strain>
    </source>
</reference>
<dbReference type="Proteomes" id="UP000188602">
    <property type="component" value="Unassembled WGS sequence"/>
</dbReference>
<protein>
    <submittedName>
        <fullName evidence="1">Uncharacterized protein</fullName>
    </submittedName>
</protein>
<organism evidence="1 2">
    <name type="scientific">Rodentibacter myodis</name>
    <dbReference type="NCBI Taxonomy" id="1907939"/>
    <lineage>
        <taxon>Bacteria</taxon>
        <taxon>Pseudomonadati</taxon>
        <taxon>Pseudomonadota</taxon>
        <taxon>Gammaproteobacteria</taxon>
        <taxon>Pasteurellales</taxon>
        <taxon>Pasteurellaceae</taxon>
        <taxon>Rodentibacter</taxon>
    </lineage>
</organism>
<sequence>MEDKYLNEENIKRITEIVYGFLPAPARILIKQEHIETVIMNAKEQFVAFLRSGMEEDQENEGV</sequence>
<name>A0A1V3JL51_9PAST</name>
<comment type="caution">
    <text evidence="1">The sequence shown here is derived from an EMBL/GenBank/DDBJ whole genome shotgun (WGS) entry which is preliminary data.</text>
</comment>
<keyword evidence="2" id="KW-1185">Reference proteome</keyword>
<dbReference type="STRING" id="1907939.BKL49_08770"/>
<evidence type="ECO:0000313" key="1">
    <source>
        <dbReference type="EMBL" id="OOF57566.1"/>
    </source>
</evidence>
<dbReference type="EMBL" id="MLHQ01000023">
    <property type="protein sequence ID" value="OOF57566.1"/>
    <property type="molecule type" value="Genomic_DNA"/>
</dbReference>